<dbReference type="EMBL" id="CADCSZ010000026">
    <property type="protein sequence ID" value="CAA9215744.1"/>
    <property type="molecule type" value="Genomic_DNA"/>
</dbReference>
<sequence>MGRLRQAEAVEAGGQHLLQLGQGRHGAAGVAHRGEVADLGDGDQPLVRRVAPGHAVEQVDVRPRWEPGQLEALQPPEAQPPGDHGVEAAHDGVLDEARRRAVEGEVLRRLRRLTRAAHGDGHPPHRRREAGGLQEGGQRASQLDIGGGPSPTAQVEVDHDGASRLGTDRLRVREHRARRHRACPGQLVDPGLLAAAGHDEDPPAPLLVLRGHEPLAIHHDRADVVKLADLVVPPGQHLEHRVEHRVGGPLGDALGQQRQQGLGSGHQVGQQRFPPRFLRARGERVQLAPGRGKGLGSGLIDEGLVEAAVADAAGQVAHHREPALGGDDEPVEDVPHLVTRGRRKGLGPGSHALEEGEDHRDVRRRPLVGQDDRVEGVVQLGRALQIAHPVVAEGP</sequence>
<evidence type="ECO:0000256" key="1">
    <source>
        <dbReference type="SAM" id="MobiDB-lite"/>
    </source>
</evidence>
<accession>A0A6J4H9B3</accession>
<evidence type="ECO:0000313" key="2">
    <source>
        <dbReference type="EMBL" id="CAA9215744.1"/>
    </source>
</evidence>
<feature type="region of interest" description="Disordered" evidence="1">
    <location>
        <begin position="72"/>
        <end position="96"/>
    </location>
</feature>
<reference evidence="2" key="1">
    <citation type="submission" date="2020-02" db="EMBL/GenBank/DDBJ databases">
        <authorList>
            <person name="Meier V. D."/>
        </authorList>
    </citation>
    <scope>NUCLEOTIDE SEQUENCE</scope>
    <source>
        <strain evidence="2">AVDCRST_MAG76</strain>
    </source>
</reference>
<feature type="compositionally biased region" description="Basic and acidic residues" evidence="1">
    <location>
        <begin position="352"/>
        <end position="361"/>
    </location>
</feature>
<organism evidence="2">
    <name type="scientific">uncultured Acidimicrobiales bacterium</name>
    <dbReference type="NCBI Taxonomy" id="310071"/>
    <lineage>
        <taxon>Bacteria</taxon>
        <taxon>Bacillati</taxon>
        <taxon>Actinomycetota</taxon>
        <taxon>Acidimicrobiia</taxon>
        <taxon>Acidimicrobiales</taxon>
        <taxon>environmental samples</taxon>
    </lineage>
</organism>
<protein>
    <submittedName>
        <fullName evidence="2">Uncharacterized protein</fullName>
    </submittedName>
</protein>
<feature type="region of interest" description="Disordered" evidence="1">
    <location>
        <begin position="114"/>
        <end position="155"/>
    </location>
</feature>
<name>A0A6J4H9B3_9ACTN</name>
<feature type="compositionally biased region" description="Basic and acidic residues" evidence="1">
    <location>
        <begin position="84"/>
        <end position="96"/>
    </location>
</feature>
<proteinExistence type="predicted"/>
<gene>
    <name evidence="2" type="ORF">AVDCRST_MAG76-394</name>
</gene>
<feature type="region of interest" description="Disordered" evidence="1">
    <location>
        <begin position="340"/>
        <end position="363"/>
    </location>
</feature>
<dbReference type="AlphaFoldDB" id="A0A6J4H9B3"/>